<protein>
    <submittedName>
        <fullName evidence="1">Uncharacterized protein</fullName>
    </submittedName>
</protein>
<sequence>MPDTEPVCGDESGRWAESHLGAHTTTSSGAVLVLEAAAAVPGARVRFLDGQGHEVDQDVLAPVLAEFLRA</sequence>
<evidence type="ECO:0000313" key="2">
    <source>
        <dbReference type="Proteomes" id="UP000694300"/>
    </source>
</evidence>
<dbReference type="Proteomes" id="UP000694300">
    <property type="component" value="Unassembled WGS sequence"/>
</dbReference>
<name>A0ABS6UD60_9PSEU</name>
<proteinExistence type="predicted"/>
<comment type="caution">
    <text evidence="1">The sequence shown here is derived from an EMBL/GenBank/DDBJ whole genome shotgun (WGS) entry which is preliminary data.</text>
</comment>
<evidence type="ECO:0000313" key="1">
    <source>
        <dbReference type="EMBL" id="MBW0129764.1"/>
    </source>
</evidence>
<dbReference type="RefSeq" id="WP_218592530.1">
    <property type="nucleotide sequence ID" value="NZ_JADQDE010000176.1"/>
</dbReference>
<keyword evidence="2" id="KW-1185">Reference proteome</keyword>
<reference evidence="1 2" key="1">
    <citation type="submission" date="2020-11" db="EMBL/GenBank/DDBJ databases">
        <title>Pseudonocardia abyssalis sp. nov. and Pseudonocardia oceani sp. nov., description and phylogenomic analysis of two novel actinomycetes isolated from the deep Southern Ocean.</title>
        <authorList>
            <person name="Parra J."/>
        </authorList>
    </citation>
    <scope>NUCLEOTIDE SEQUENCE [LARGE SCALE GENOMIC DNA]</scope>
    <source>
        <strain evidence="2">KRD185</strain>
    </source>
</reference>
<organism evidence="1 2">
    <name type="scientific">Pseudonocardia oceani</name>
    <dbReference type="NCBI Taxonomy" id="2792013"/>
    <lineage>
        <taxon>Bacteria</taxon>
        <taxon>Bacillati</taxon>
        <taxon>Actinomycetota</taxon>
        <taxon>Actinomycetes</taxon>
        <taxon>Pseudonocardiales</taxon>
        <taxon>Pseudonocardiaceae</taxon>
        <taxon>Pseudonocardia</taxon>
    </lineage>
</organism>
<dbReference type="EMBL" id="JADQDF010000001">
    <property type="protein sequence ID" value="MBW0129764.1"/>
    <property type="molecule type" value="Genomic_DNA"/>
</dbReference>
<accession>A0ABS6UD60</accession>
<gene>
    <name evidence="1" type="ORF">I4I82_19050</name>
</gene>